<keyword evidence="2 5" id="KW-0812">Transmembrane</keyword>
<sequence>METNVSNDVQGKNIAIISYLTVIGLVLAFVMNNEKKEPFASFHIRQSLGLVITSIALAIINVIPVLGWIVSIIGYLVLLYMWIVGLLNAVNGKEKVVPILGNKYTEWFKTI</sequence>
<feature type="transmembrane region" description="Helical" evidence="5">
    <location>
        <begin position="14"/>
        <end position="32"/>
    </location>
</feature>
<reference evidence="6 7" key="1">
    <citation type="submission" date="2014-08" db="EMBL/GenBank/DDBJ databases">
        <authorList>
            <person name="Wibberg D."/>
        </authorList>
    </citation>
    <scope>NUCLEOTIDE SEQUENCE [LARGE SCALE GENOMIC DNA]</scope>
    <source>
        <strain evidence="7">ING2-E5B</strain>
    </source>
</reference>
<protein>
    <recommendedName>
        <fullName evidence="8">Chloroplast import component protein (Tic20)</fullName>
    </recommendedName>
</protein>
<keyword evidence="7" id="KW-1185">Reference proteome</keyword>
<evidence type="ECO:0000256" key="1">
    <source>
        <dbReference type="ARBA" id="ARBA00004141"/>
    </source>
</evidence>
<dbReference type="HOGENOM" id="CLU_095018_2_0_10"/>
<dbReference type="EMBL" id="LN515532">
    <property type="protein sequence ID" value="CEA15867.1"/>
    <property type="molecule type" value="Genomic_DNA"/>
</dbReference>
<gene>
    <name evidence="6" type="ORF">ING2E5B_1115</name>
</gene>
<accession>A0A098C1Q2</accession>
<dbReference type="Proteomes" id="UP000032417">
    <property type="component" value="Chromosome 1"/>
</dbReference>
<evidence type="ECO:0008006" key="8">
    <source>
        <dbReference type="Google" id="ProtNLM"/>
    </source>
</evidence>
<name>A0A098C1Q2_9BACT</name>
<dbReference type="AlphaFoldDB" id="A0A098C1Q2"/>
<keyword evidence="4 5" id="KW-0472">Membrane</keyword>
<dbReference type="InterPro" id="IPR019109">
    <property type="entry name" value="MamF_MmsF"/>
</dbReference>
<evidence type="ECO:0000313" key="6">
    <source>
        <dbReference type="EMBL" id="CEA15867.1"/>
    </source>
</evidence>
<evidence type="ECO:0000256" key="4">
    <source>
        <dbReference type="ARBA" id="ARBA00023136"/>
    </source>
</evidence>
<dbReference type="KEGG" id="pbt:ING2E5B_1115"/>
<dbReference type="OrthoDB" id="6400719at2"/>
<feature type="transmembrane region" description="Helical" evidence="5">
    <location>
        <begin position="69"/>
        <end position="90"/>
    </location>
</feature>
<evidence type="ECO:0000256" key="3">
    <source>
        <dbReference type="ARBA" id="ARBA00022989"/>
    </source>
</evidence>
<evidence type="ECO:0000313" key="7">
    <source>
        <dbReference type="Proteomes" id="UP000032417"/>
    </source>
</evidence>
<organism evidence="6 7">
    <name type="scientific">Fermentimonas caenicola</name>
    <dbReference type="NCBI Taxonomy" id="1562970"/>
    <lineage>
        <taxon>Bacteria</taxon>
        <taxon>Pseudomonadati</taxon>
        <taxon>Bacteroidota</taxon>
        <taxon>Bacteroidia</taxon>
        <taxon>Bacteroidales</taxon>
        <taxon>Dysgonomonadaceae</taxon>
        <taxon>Fermentimonas</taxon>
    </lineage>
</organism>
<keyword evidence="3 5" id="KW-1133">Transmembrane helix</keyword>
<evidence type="ECO:0000256" key="5">
    <source>
        <dbReference type="SAM" id="Phobius"/>
    </source>
</evidence>
<comment type="subcellular location">
    <subcellularLocation>
        <location evidence="1">Membrane</location>
        <topology evidence="1">Multi-pass membrane protein</topology>
    </subcellularLocation>
</comment>
<feature type="transmembrane region" description="Helical" evidence="5">
    <location>
        <begin position="44"/>
        <end position="63"/>
    </location>
</feature>
<dbReference type="STRING" id="1562970.ING2E5B_1115"/>
<evidence type="ECO:0000256" key="2">
    <source>
        <dbReference type="ARBA" id="ARBA00022692"/>
    </source>
</evidence>
<dbReference type="Pfam" id="PF09685">
    <property type="entry name" value="MamF_MmsF"/>
    <property type="match status" value="1"/>
</dbReference>
<proteinExistence type="predicted"/>